<comment type="caution">
    <text evidence="1">The sequence shown here is derived from an EMBL/GenBank/DDBJ whole genome shotgun (WGS) entry which is preliminary data.</text>
</comment>
<sequence length="153" mass="16916">MTTRISPFVAAPQLVQQLMDYGRTLLDNGLEQDLVRLVAIRTSQINGSAAGLQLYYSEARKEGPLDPRLDLVVAWRDTDVFTPRERAALGWAEALTRVAEARVTDEAYQLVKAQFTDEEHVRLTLVIGVLNTFNRLAAGHGLRATADARPQAA</sequence>
<dbReference type="InterPro" id="IPR029032">
    <property type="entry name" value="AhpD-like"/>
</dbReference>
<organism evidence="1 2">
    <name type="scientific">Rhizobium loti</name>
    <name type="common">Mesorhizobium loti</name>
    <dbReference type="NCBI Taxonomy" id="381"/>
    <lineage>
        <taxon>Bacteria</taxon>
        <taxon>Pseudomonadati</taxon>
        <taxon>Pseudomonadota</taxon>
        <taxon>Alphaproteobacteria</taxon>
        <taxon>Hyphomicrobiales</taxon>
        <taxon>Phyllobacteriaceae</taxon>
        <taxon>Mesorhizobium</taxon>
    </lineage>
</organism>
<dbReference type="GO" id="GO:0051920">
    <property type="term" value="F:peroxiredoxin activity"/>
    <property type="evidence" value="ECO:0007669"/>
    <property type="project" value="InterPro"/>
</dbReference>
<accession>A0A6M7U740</accession>
<gene>
    <name evidence="1" type="ORF">A8145_21425</name>
</gene>
<dbReference type="RefSeq" id="WP_065005594.1">
    <property type="nucleotide sequence ID" value="NZ_CP033334.1"/>
</dbReference>
<dbReference type="PANTHER" id="PTHR34846:SF10">
    <property type="entry name" value="CYTOPLASMIC PROTEIN"/>
    <property type="match status" value="1"/>
</dbReference>
<dbReference type="InterPro" id="IPR003779">
    <property type="entry name" value="CMD-like"/>
</dbReference>
<evidence type="ECO:0000313" key="1">
    <source>
        <dbReference type="EMBL" id="OBQ62220.1"/>
    </source>
</evidence>
<dbReference type="AlphaFoldDB" id="A0A6M7U740"/>
<dbReference type="Gene3D" id="1.20.1290.10">
    <property type="entry name" value="AhpD-like"/>
    <property type="match status" value="1"/>
</dbReference>
<dbReference type="PANTHER" id="PTHR34846">
    <property type="entry name" value="4-CARBOXYMUCONOLACTONE DECARBOXYLASE FAMILY PROTEIN (AFU_ORTHOLOGUE AFUA_6G11590)"/>
    <property type="match status" value="1"/>
</dbReference>
<dbReference type="SUPFAM" id="SSF69118">
    <property type="entry name" value="AhpD-like"/>
    <property type="match status" value="1"/>
</dbReference>
<name>A0A6M7U740_RHILI</name>
<reference evidence="1 2" key="1">
    <citation type="submission" date="2016-05" db="EMBL/GenBank/DDBJ databases">
        <authorList>
            <person name="Ramsay J.P."/>
        </authorList>
    </citation>
    <scope>NUCLEOTIDE SEQUENCE [LARGE SCALE GENOMIC DNA]</scope>
    <source>
        <strain evidence="1 2">NZP2042</strain>
    </source>
</reference>
<dbReference type="EMBL" id="LYTK01000020">
    <property type="protein sequence ID" value="OBQ62220.1"/>
    <property type="molecule type" value="Genomic_DNA"/>
</dbReference>
<evidence type="ECO:0000313" key="2">
    <source>
        <dbReference type="Proteomes" id="UP000093737"/>
    </source>
</evidence>
<proteinExistence type="predicted"/>
<dbReference type="Proteomes" id="UP000093737">
    <property type="component" value="Unassembled WGS sequence"/>
</dbReference>
<protein>
    <submittedName>
        <fullName evidence="1">Uncharacterized protein</fullName>
    </submittedName>
</protein>
<dbReference type="Pfam" id="PF02627">
    <property type="entry name" value="CMD"/>
    <property type="match status" value="1"/>
</dbReference>